<dbReference type="GO" id="GO:0004144">
    <property type="term" value="F:diacylglycerol O-acyltransferase activity"/>
    <property type="evidence" value="ECO:0007669"/>
    <property type="project" value="UniProtKB-EC"/>
</dbReference>
<dbReference type="PROSITE" id="PS51318">
    <property type="entry name" value="TAT"/>
    <property type="match status" value="1"/>
</dbReference>
<proteinExistence type="inferred from homology"/>
<evidence type="ECO:0000256" key="8">
    <source>
        <dbReference type="ARBA" id="ARBA00048109"/>
    </source>
</evidence>
<keyword evidence="5" id="KW-0808">Transferase</keyword>
<comment type="similarity">
    <text evidence="2">Belongs to the mycobacterial A85 antigen family.</text>
</comment>
<comment type="catalytic activity">
    <reaction evidence="1">
        <text>2 alpha,alpha'-trehalose 6-mycolate = alpha,alpha'-trehalose 6,6'-bismycolate + alpha,alpha-trehalose</text>
        <dbReference type="Rhea" id="RHEA:23472"/>
        <dbReference type="ChEBI" id="CHEBI:16551"/>
        <dbReference type="ChEBI" id="CHEBI:18195"/>
        <dbReference type="ChEBI" id="CHEBI:18234"/>
        <dbReference type="EC" id="2.3.1.122"/>
    </reaction>
</comment>
<gene>
    <name evidence="9" type="ORF">GTS_31200</name>
</gene>
<sequence>MDDGDRPAARPRLGRRTLLAAAGITGIAVSGLAASATRAPNPGGATVRRALEAAGSAVTGYRPVTRVEQVFSRARGRLVTMLTILPPGVPAGGIPVSLLLHGLNGNARYAAVGGMPTVLADLVSRGVVPPFAFVALDGGNNYWHEAHPGDDPMAMLLDEVPGWLAQRGLGARGVPFACTGVSMGGFGALLYGRRRAERRQPAQAIAAISPALLTSWTEMDKRHAFTDAAQWAALDPLRNLDKLGPQPIGVWVGDHDRFIDGTSRFIREVKPEVGVITSGAHNDALYRKVVPDAIRFLGRHVTPRPLTHHV</sequence>
<dbReference type="InterPro" id="IPR029058">
    <property type="entry name" value="AB_hydrolase_fold"/>
</dbReference>
<evidence type="ECO:0000256" key="3">
    <source>
        <dbReference type="ARBA" id="ARBA00012820"/>
    </source>
</evidence>
<evidence type="ECO:0000256" key="7">
    <source>
        <dbReference type="ARBA" id="ARBA00032572"/>
    </source>
</evidence>
<evidence type="ECO:0000256" key="5">
    <source>
        <dbReference type="ARBA" id="ARBA00022679"/>
    </source>
</evidence>
<dbReference type="RefSeq" id="WP_137814559.1">
    <property type="nucleotide sequence ID" value="NZ_BJFL01000014.1"/>
</dbReference>
<comment type="caution">
    <text evidence="9">The sequence shown here is derived from an EMBL/GenBank/DDBJ whole genome shotgun (WGS) entry which is preliminary data.</text>
</comment>
<dbReference type="Proteomes" id="UP000298860">
    <property type="component" value="Unassembled WGS sequence"/>
</dbReference>
<evidence type="ECO:0000256" key="4">
    <source>
        <dbReference type="ARBA" id="ARBA00013244"/>
    </source>
</evidence>
<dbReference type="SUPFAM" id="SSF53474">
    <property type="entry name" value="alpha/beta-Hydrolases"/>
    <property type="match status" value="1"/>
</dbReference>
<evidence type="ECO:0000256" key="6">
    <source>
        <dbReference type="ARBA" id="ARBA00023315"/>
    </source>
</evidence>
<name>A0A4D4JC50_9PSEU</name>
<dbReference type="GO" id="GO:0050348">
    <property type="term" value="F:trehalose O-mycolyltransferase activity"/>
    <property type="evidence" value="ECO:0007669"/>
    <property type="project" value="UniProtKB-EC"/>
</dbReference>
<dbReference type="InterPro" id="IPR000801">
    <property type="entry name" value="Esterase-like"/>
</dbReference>
<dbReference type="EMBL" id="BJFL01000014">
    <property type="protein sequence ID" value="GDY31487.1"/>
    <property type="molecule type" value="Genomic_DNA"/>
</dbReference>
<dbReference type="PANTHER" id="PTHR48098">
    <property type="entry name" value="ENTEROCHELIN ESTERASE-RELATED"/>
    <property type="match status" value="1"/>
</dbReference>
<dbReference type="PANTHER" id="PTHR48098:SF1">
    <property type="entry name" value="DIACYLGLYCEROL ACYLTRANSFERASE_MYCOLYLTRANSFERASE AG85A"/>
    <property type="match status" value="1"/>
</dbReference>
<evidence type="ECO:0000256" key="2">
    <source>
        <dbReference type="ARBA" id="ARBA00005874"/>
    </source>
</evidence>
<reference evidence="10" key="1">
    <citation type="submission" date="2019-04" db="EMBL/GenBank/DDBJ databases">
        <title>Draft genome sequence of Pseudonocardiaceae bacterium SL3-2-4.</title>
        <authorList>
            <person name="Ningsih F."/>
            <person name="Yokota A."/>
            <person name="Sakai Y."/>
            <person name="Nanatani K."/>
            <person name="Yabe S."/>
            <person name="Oetari A."/>
            <person name="Sjamsuridzal W."/>
        </authorList>
    </citation>
    <scope>NUCLEOTIDE SEQUENCE [LARGE SCALE GENOMIC DNA]</scope>
    <source>
        <strain evidence="10">SL3-2-4</strain>
    </source>
</reference>
<dbReference type="Pfam" id="PF00756">
    <property type="entry name" value="Esterase"/>
    <property type="match status" value="1"/>
</dbReference>
<dbReference type="EC" id="2.3.1.20" evidence="4"/>
<comment type="catalytic activity">
    <reaction evidence="8">
        <text>an acyl-CoA + a 1,2-diacyl-sn-glycerol = a triacyl-sn-glycerol + CoA</text>
        <dbReference type="Rhea" id="RHEA:10868"/>
        <dbReference type="ChEBI" id="CHEBI:17815"/>
        <dbReference type="ChEBI" id="CHEBI:57287"/>
        <dbReference type="ChEBI" id="CHEBI:58342"/>
        <dbReference type="ChEBI" id="CHEBI:64615"/>
        <dbReference type="EC" id="2.3.1.20"/>
    </reaction>
</comment>
<organism evidence="9 10">
    <name type="scientific">Gandjariella thermophila</name>
    <dbReference type="NCBI Taxonomy" id="1931992"/>
    <lineage>
        <taxon>Bacteria</taxon>
        <taxon>Bacillati</taxon>
        <taxon>Actinomycetota</taxon>
        <taxon>Actinomycetes</taxon>
        <taxon>Pseudonocardiales</taxon>
        <taxon>Pseudonocardiaceae</taxon>
        <taxon>Gandjariella</taxon>
    </lineage>
</organism>
<keyword evidence="6" id="KW-0012">Acyltransferase</keyword>
<keyword evidence="10" id="KW-1185">Reference proteome</keyword>
<dbReference type="OrthoDB" id="3210113at2"/>
<protein>
    <recommendedName>
        <fullName evidence="7">Acyl-CoA:diacylglycerol acyltransferase</fullName>
        <ecNumber evidence="3">2.3.1.122</ecNumber>
        <ecNumber evidence="4">2.3.1.20</ecNumber>
    </recommendedName>
</protein>
<dbReference type="InterPro" id="IPR050583">
    <property type="entry name" value="Mycobacterial_A85_antigen"/>
</dbReference>
<evidence type="ECO:0000313" key="9">
    <source>
        <dbReference type="EMBL" id="GDY31487.1"/>
    </source>
</evidence>
<evidence type="ECO:0000313" key="10">
    <source>
        <dbReference type="Proteomes" id="UP000298860"/>
    </source>
</evidence>
<dbReference type="InterPro" id="IPR006311">
    <property type="entry name" value="TAT_signal"/>
</dbReference>
<accession>A0A4D4JC50</accession>
<dbReference type="Gene3D" id="3.40.50.1820">
    <property type="entry name" value="alpha/beta hydrolase"/>
    <property type="match status" value="1"/>
</dbReference>
<dbReference type="AlphaFoldDB" id="A0A4D4JC50"/>
<dbReference type="EC" id="2.3.1.122" evidence="3"/>
<evidence type="ECO:0000256" key="1">
    <source>
        <dbReference type="ARBA" id="ARBA00000697"/>
    </source>
</evidence>